<dbReference type="Proteomes" id="UP000276526">
    <property type="component" value="Unassembled WGS sequence"/>
</dbReference>
<dbReference type="GO" id="GO:0003676">
    <property type="term" value="F:nucleic acid binding"/>
    <property type="evidence" value="ECO:0007669"/>
    <property type="project" value="InterPro"/>
</dbReference>
<dbReference type="Gene3D" id="3.40.50.150">
    <property type="entry name" value="Vaccinia Virus protein VP39"/>
    <property type="match status" value="1"/>
</dbReference>
<protein>
    <submittedName>
        <fullName evidence="1">Peptide chain release factor N(5)-glutamine methyltransferase</fullName>
    </submittedName>
</protein>
<evidence type="ECO:0000313" key="2">
    <source>
        <dbReference type="Proteomes" id="UP000276526"/>
    </source>
</evidence>
<dbReference type="PROSITE" id="PS00092">
    <property type="entry name" value="N6_MTASE"/>
    <property type="match status" value="1"/>
</dbReference>
<dbReference type="Gene3D" id="1.10.8.10">
    <property type="entry name" value="DNA helicase RuvA subunit, C-terminal domain"/>
    <property type="match status" value="1"/>
</dbReference>
<keyword evidence="1" id="KW-0808">Transferase</keyword>
<evidence type="ECO:0000313" key="1">
    <source>
        <dbReference type="EMBL" id="RRO87293.1"/>
    </source>
</evidence>
<dbReference type="PANTHER" id="PTHR18895">
    <property type="entry name" value="HEMK METHYLTRANSFERASE"/>
    <property type="match status" value="1"/>
</dbReference>
<sequence>MTGTVAAAVRAAARAFAAAGIDSAAVEARLLMSYALAAAAGPGEGTAPVGRGAPAAPLVPVGMSDVVLRGDDPVPGCWADWVARRVGREPLQHIVGSAPFCGVDLAVGPGVFVPRPETELLVAWAVERVAALLRDGRRPVRVLDLCSGPGTIALGLAHLLGDVVAAAGADRGAGGAGGAGRDGATTAPAVEITGLELSATAVRLAEASHAALRDRALVPAGVTVSFTRADLRERGVVPGLGLAGTADVVLSNPPYVPSGTPVSPEVRADPPEAVFAGADGMAFLPTLLDAALTAAAPGAWIAVEHDDATGPRTAAALAEAGVEGVRGHTDLAGRDRFVTGRVGTGARGLE</sequence>
<dbReference type="InterPro" id="IPR029063">
    <property type="entry name" value="SAM-dependent_MTases_sf"/>
</dbReference>
<dbReference type="SUPFAM" id="SSF53335">
    <property type="entry name" value="S-adenosyl-L-methionine-dependent methyltransferases"/>
    <property type="match status" value="1"/>
</dbReference>
<proteinExistence type="predicted"/>
<name>A0A3R8PDG3_9CORY</name>
<dbReference type="AlphaFoldDB" id="A0A3R8PDG3"/>
<dbReference type="GO" id="GO:0032259">
    <property type="term" value="P:methylation"/>
    <property type="evidence" value="ECO:0007669"/>
    <property type="project" value="UniProtKB-KW"/>
</dbReference>
<dbReference type="EMBL" id="PQNK01000004">
    <property type="protein sequence ID" value="RRO87293.1"/>
    <property type="molecule type" value="Genomic_DNA"/>
</dbReference>
<dbReference type="InterPro" id="IPR002052">
    <property type="entry name" value="DNA_methylase_N6_adenine_CS"/>
</dbReference>
<keyword evidence="1" id="KW-0489">Methyltransferase</keyword>
<comment type="caution">
    <text evidence="1">The sequence shown here is derived from an EMBL/GenBank/DDBJ whole genome shotgun (WGS) entry which is preliminary data.</text>
</comment>
<dbReference type="GO" id="GO:0008168">
    <property type="term" value="F:methyltransferase activity"/>
    <property type="evidence" value="ECO:0007669"/>
    <property type="project" value="UniProtKB-KW"/>
</dbReference>
<dbReference type="PANTHER" id="PTHR18895:SF74">
    <property type="entry name" value="MTRF1L RELEASE FACTOR GLUTAMINE METHYLTRANSFERASE"/>
    <property type="match status" value="1"/>
</dbReference>
<organism evidence="1 2">
    <name type="scientific">Corynebacterium bovis</name>
    <dbReference type="NCBI Taxonomy" id="36808"/>
    <lineage>
        <taxon>Bacteria</taxon>
        <taxon>Bacillati</taxon>
        <taxon>Actinomycetota</taxon>
        <taxon>Actinomycetes</taxon>
        <taxon>Mycobacteriales</taxon>
        <taxon>Corynebacteriaceae</taxon>
        <taxon>Corynebacterium</taxon>
    </lineage>
</organism>
<accession>A0A3R8PDG3</accession>
<dbReference type="InterPro" id="IPR050320">
    <property type="entry name" value="N5-glutamine_MTase"/>
</dbReference>
<reference evidence="1 2" key="1">
    <citation type="submission" date="2018-01" db="EMBL/GenBank/DDBJ databases">
        <title>Twenty Corynebacterium bovis Genomes.</title>
        <authorList>
            <person name="Gulvik C.A."/>
        </authorList>
    </citation>
    <scope>NUCLEOTIDE SEQUENCE [LARGE SCALE GENOMIC DNA]</scope>
    <source>
        <strain evidence="1 2">F6900</strain>
    </source>
</reference>
<gene>
    <name evidence="1" type="ORF">CXF48_03085</name>
</gene>